<reference evidence="2" key="3">
    <citation type="journal article" date="2016" name="PLoS ONE">
        <title>Comparison of O-Antigen Gene Clusters of All O-Serogroups of Escherichia coli and Proposal for Adopting a New Nomenclature for O-Typing.</title>
        <authorList>
            <person name="DebRoy C."/>
            <person name="Fratamico P.M."/>
            <person name="Yan X."/>
            <person name="Baranzoni G."/>
            <person name="Liu Y."/>
            <person name="Needleman D.S."/>
            <person name="Tebbs R."/>
            <person name="O'Connell C.D."/>
            <person name="Allred A."/>
            <person name="Swimley M."/>
            <person name="Mwangi M."/>
            <person name="Kapur V."/>
            <person name="Raygoza Garay J.A."/>
            <person name="Roberts E.L."/>
            <person name="Katani R."/>
        </authorList>
    </citation>
    <scope>NUCLEOTIDE SEQUENCE</scope>
    <source>
        <strain evidence="2">U 1-41</strain>
    </source>
</reference>
<name>A0A0A8J2J5_ECOLX</name>
<feature type="transmembrane region" description="Helical" evidence="1">
    <location>
        <begin position="356"/>
        <end position="379"/>
    </location>
</feature>
<feature type="transmembrane region" description="Helical" evidence="1">
    <location>
        <begin position="246"/>
        <end position="268"/>
    </location>
</feature>
<dbReference type="EMBL" id="AB811596">
    <property type="protein sequence ID" value="BAQ00569.1"/>
    <property type="molecule type" value="Genomic_DNA"/>
</dbReference>
<dbReference type="Proteomes" id="UP000188855">
    <property type="component" value="Unassembled WGS sequence"/>
</dbReference>
<proteinExistence type="predicted"/>
<feature type="transmembrane region" description="Helical" evidence="1">
    <location>
        <begin position="386"/>
        <end position="403"/>
    </location>
</feature>
<keyword evidence="1" id="KW-1133">Transmembrane helix</keyword>
<evidence type="ECO:0000313" key="4">
    <source>
        <dbReference type="EMBL" id="OOK32186.1"/>
    </source>
</evidence>
<dbReference type="EMBL" id="MPAF01000001">
    <property type="protein sequence ID" value="OOK32186.1"/>
    <property type="molecule type" value="Genomic_DNA"/>
</dbReference>
<evidence type="ECO:0000313" key="5">
    <source>
        <dbReference type="Proteomes" id="UP000188855"/>
    </source>
</evidence>
<sequence length="438" mass="50027">MEFTLNFIIIILSFIPGYYLGVFRFKRLNYYCVLYWSMLLFCVIGSFIINSGVMDDSFFVGPIANNAEVKNLGLFITTISFFIFFLSAFIVEVFCSLYSGQSSVMIHWNNYYSRPIIMSSYKVVLTLCILSCALVFYYIVSIYPAPLSMALQGASADEIAVRRLEVTKNYSGIGYFKTLAGIIPIILSYYCFISYLKFKKHFLLFIFITCISTLTLAINGEKAPLVFYFLGLLVSYSSVREITKKIYVFSAFLIFSLILIMYVVLFQFDNSDYLLYILVERLFIAQEAAVFYAADYFSTHNLLGLSSMDTIFNKILSITPTARASEIFMYQYLPGMAENGGWNVNGFFAHETFSNFGYIGIVLGSMYGGIVNGLLCIYFRAREKTVLTMSFYSFYVVSVTTVLSSFNSMLFNTQLILVFIIFLILSVLDRRRKHAVPE</sequence>
<feature type="transmembrane region" description="Helical" evidence="1">
    <location>
        <begin position="173"/>
        <end position="195"/>
    </location>
</feature>
<dbReference type="EMBL" id="KP710588">
    <property type="protein sequence ID" value="AJR19356.1"/>
    <property type="molecule type" value="Genomic_DNA"/>
</dbReference>
<gene>
    <name evidence="3" type="primary">wzy</name>
    <name evidence="4" type="ORF">BMT91_00885</name>
</gene>
<feature type="transmembrane region" description="Helical" evidence="1">
    <location>
        <begin position="32"/>
        <end position="53"/>
    </location>
</feature>
<feature type="transmembrane region" description="Helical" evidence="1">
    <location>
        <begin position="119"/>
        <end position="140"/>
    </location>
</feature>
<dbReference type="RefSeq" id="WP_000397255.1">
    <property type="nucleotide sequence ID" value="NZ_BGBU01000016.1"/>
</dbReference>
<feature type="transmembrane region" description="Helical" evidence="1">
    <location>
        <begin position="224"/>
        <end position="239"/>
    </location>
</feature>
<dbReference type="NCBIfam" id="TIGR04370">
    <property type="entry name" value="glyco_rpt_poly"/>
    <property type="match status" value="1"/>
</dbReference>
<dbReference type="AlphaFoldDB" id="A0A0A8J2J5"/>
<feature type="transmembrane region" description="Helical" evidence="1">
    <location>
        <begin position="6"/>
        <end position="25"/>
    </location>
</feature>
<reference evidence="2" key="2">
    <citation type="submission" date="2015-01" db="EMBL/GenBank/DDBJ databases">
        <authorList>
            <person name="Xiang T."/>
            <person name="Song Y."/>
            <person name="Huang L."/>
            <person name="Wang B."/>
            <person name="Wu P."/>
        </authorList>
    </citation>
    <scope>NUCLEOTIDE SEQUENCE</scope>
    <source>
        <strain evidence="2">U 1-41</strain>
    </source>
</reference>
<keyword evidence="1" id="KW-0472">Membrane</keyword>
<accession>A0A0A8J2J5</accession>
<feature type="transmembrane region" description="Helical" evidence="1">
    <location>
        <begin position="202"/>
        <end position="218"/>
    </location>
</feature>
<organism evidence="3">
    <name type="scientific">Escherichia coli</name>
    <dbReference type="NCBI Taxonomy" id="562"/>
    <lineage>
        <taxon>Bacteria</taxon>
        <taxon>Pseudomonadati</taxon>
        <taxon>Pseudomonadota</taxon>
        <taxon>Gammaproteobacteria</taxon>
        <taxon>Enterobacterales</taxon>
        <taxon>Enterobacteriaceae</taxon>
        <taxon>Escherichia</taxon>
    </lineage>
</organism>
<evidence type="ECO:0000256" key="1">
    <source>
        <dbReference type="SAM" id="Phobius"/>
    </source>
</evidence>
<reference evidence="4 5" key="4">
    <citation type="submission" date="2016-10" db="EMBL/GenBank/DDBJ databases">
        <title>Whole genome sequences of antibiotic resistant commensal Escherichia coli from healthy Australian adults.</title>
        <authorList>
            <person name="Moran R.A."/>
            <person name="Anantham S."/>
            <person name="Nigro S.J."/>
            <person name="Holt K.E."/>
            <person name="Hall R.M."/>
        </authorList>
    </citation>
    <scope>NUCLEOTIDE SEQUENCE [LARGE SCALE GENOMIC DNA]</scope>
    <source>
        <strain evidence="4 5">2.3-R4</strain>
    </source>
</reference>
<feature type="transmembrane region" description="Helical" evidence="1">
    <location>
        <begin position="73"/>
        <end position="98"/>
    </location>
</feature>
<evidence type="ECO:0000313" key="3">
    <source>
        <dbReference type="EMBL" id="BAQ00569.1"/>
    </source>
</evidence>
<keyword evidence="1" id="KW-0812">Transmembrane</keyword>
<evidence type="ECO:0000313" key="2">
    <source>
        <dbReference type="EMBL" id="AJR19356.1"/>
    </source>
</evidence>
<protein>
    <submittedName>
        <fullName evidence="3">O-antigen polymerase</fullName>
    </submittedName>
</protein>
<reference evidence="3" key="1">
    <citation type="journal article" date="2014" name="DNA Res.">
        <title>A complete view of the genetic diversity of the Escherichia coli O-antigen biosynthesis gene cluster.</title>
        <authorList>
            <person name="Iguchi A."/>
            <person name="Iyoda S."/>
            <person name="Kikuchi T."/>
            <person name="Ogura Y."/>
            <person name="Katsura K."/>
            <person name="Ohnishi M."/>
            <person name="Hayashi T."/>
            <person name="Thomson N.R."/>
        </authorList>
    </citation>
    <scope>NUCLEOTIDE SEQUENCE</scope>
    <source>
        <strain evidence="3">U1-41</strain>
    </source>
</reference>
<feature type="transmembrane region" description="Helical" evidence="1">
    <location>
        <begin position="409"/>
        <end position="428"/>
    </location>
</feature>